<dbReference type="Proteomes" id="UP000076863">
    <property type="component" value="Unassembled WGS sequence"/>
</dbReference>
<dbReference type="AlphaFoldDB" id="A0A166YH77"/>
<dbReference type="OrthoDB" id="3660930at2759"/>
<protein>
    <submittedName>
        <fullName evidence="2">Protein kinase domain protein</fullName>
    </submittedName>
</protein>
<name>A0A166YH77_9HYPO</name>
<dbReference type="GO" id="GO:0016301">
    <property type="term" value="F:kinase activity"/>
    <property type="evidence" value="ECO:0007669"/>
    <property type="project" value="UniProtKB-KW"/>
</dbReference>
<evidence type="ECO:0000256" key="1">
    <source>
        <dbReference type="SAM" id="SignalP"/>
    </source>
</evidence>
<proteinExistence type="predicted"/>
<sequence>MKATNAIHLLASTCLTWAANVDRRVAEAECGALGVMEAPASAYANGGIVRKCRDHPLGNSGSAPVSGKRDESPLLNALHKRCNTPLDEPWGCSNTGYCWKACGQDGEWCWTAGNYGNGNWATCSSVGDCGSDDERFGCSGGCGC</sequence>
<dbReference type="EMBL" id="AZHA01000033">
    <property type="protein sequence ID" value="OAA36903.1"/>
    <property type="molecule type" value="Genomic_DNA"/>
</dbReference>
<feature type="signal peptide" evidence="1">
    <location>
        <begin position="1"/>
        <end position="18"/>
    </location>
</feature>
<keyword evidence="2" id="KW-0418">Kinase</keyword>
<keyword evidence="3" id="KW-1185">Reference proteome</keyword>
<feature type="chain" id="PRO_5007882819" evidence="1">
    <location>
        <begin position="19"/>
        <end position="144"/>
    </location>
</feature>
<keyword evidence="2" id="KW-0808">Transferase</keyword>
<accession>A0A166YH77</accession>
<reference evidence="2 3" key="1">
    <citation type="journal article" date="2016" name="Genome Biol. Evol.">
        <title>Divergent and convergent evolution of fungal pathogenicity.</title>
        <authorList>
            <person name="Shang Y."/>
            <person name="Xiao G."/>
            <person name="Zheng P."/>
            <person name="Cen K."/>
            <person name="Zhan S."/>
            <person name="Wang C."/>
        </authorList>
    </citation>
    <scope>NUCLEOTIDE SEQUENCE [LARGE SCALE GENOMIC DNA]</scope>
    <source>
        <strain evidence="2 3">RCEF 3172</strain>
    </source>
</reference>
<gene>
    <name evidence="2" type="ORF">BBO_07878</name>
</gene>
<organism evidence="2 3">
    <name type="scientific">Beauveria brongniartii RCEF 3172</name>
    <dbReference type="NCBI Taxonomy" id="1081107"/>
    <lineage>
        <taxon>Eukaryota</taxon>
        <taxon>Fungi</taxon>
        <taxon>Dikarya</taxon>
        <taxon>Ascomycota</taxon>
        <taxon>Pezizomycotina</taxon>
        <taxon>Sordariomycetes</taxon>
        <taxon>Hypocreomycetidae</taxon>
        <taxon>Hypocreales</taxon>
        <taxon>Cordycipitaceae</taxon>
        <taxon>Beauveria</taxon>
        <taxon>Beauveria brongniartii</taxon>
    </lineage>
</organism>
<keyword evidence="1" id="KW-0732">Signal</keyword>
<comment type="caution">
    <text evidence="2">The sequence shown here is derived from an EMBL/GenBank/DDBJ whole genome shotgun (WGS) entry which is preliminary data.</text>
</comment>
<evidence type="ECO:0000313" key="3">
    <source>
        <dbReference type="Proteomes" id="UP000076863"/>
    </source>
</evidence>
<evidence type="ECO:0000313" key="2">
    <source>
        <dbReference type="EMBL" id="OAA36903.1"/>
    </source>
</evidence>